<dbReference type="PANTHER" id="PTHR35788:SF1">
    <property type="entry name" value="EXPORTED PROTEIN"/>
    <property type="match status" value="1"/>
</dbReference>
<dbReference type="Pfam" id="PF07501">
    <property type="entry name" value="G5"/>
    <property type="match status" value="1"/>
</dbReference>
<dbReference type="Pfam" id="PF12229">
    <property type="entry name" value="PG_binding_4"/>
    <property type="match status" value="1"/>
</dbReference>
<dbReference type="SMART" id="SM01208">
    <property type="entry name" value="G5"/>
    <property type="match status" value="1"/>
</dbReference>
<keyword evidence="1" id="KW-0732">Signal</keyword>
<feature type="domain" description="G5" evidence="2">
    <location>
        <begin position="389"/>
        <end position="468"/>
    </location>
</feature>
<dbReference type="Gene3D" id="2.20.230.10">
    <property type="entry name" value="Resuscitation-promoting factor rpfb"/>
    <property type="match status" value="1"/>
</dbReference>
<dbReference type="Pfam" id="PF04294">
    <property type="entry name" value="VanW"/>
    <property type="match status" value="1"/>
</dbReference>
<accession>A0A564UDJ8</accession>
<organism evidence="3 4">
    <name type="scientific">Dorea formicigenerans</name>
    <dbReference type="NCBI Taxonomy" id="39486"/>
    <lineage>
        <taxon>Bacteria</taxon>
        <taxon>Bacillati</taxon>
        <taxon>Bacillota</taxon>
        <taxon>Clostridia</taxon>
        <taxon>Lachnospirales</taxon>
        <taxon>Lachnospiraceae</taxon>
        <taxon>Dorea</taxon>
    </lineage>
</organism>
<proteinExistence type="predicted"/>
<evidence type="ECO:0000313" key="3">
    <source>
        <dbReference type="EMBL" id="VUX17668.1"/>
    </source>
</evidence>
<evidence type="ECO:0000313" key="4">
    <source>
        <dbReference type="Proteomes" id="UP000358366"/>
    </source>
</evidence>
<dbReference type="PROSITE" id="PS51109">
    <property type="entry name" value="G5"/>
    <property type="match status" value="1"/>
</dbReference>
<dbReference type="EMBL" id="CABHNI010000047">
    <property type="protein sequence ID" value="VUX17668.1"/>
    <property type="molecule type" value="Genomic_DNA"/>
</dbReference>
<dbReference type="Proteomes" id="UP000358366">
    <property type="component" value="Unassembled WGS sequence"/>
</dbReference>
<gene>
    <name evidence="3" type="primary">vanW</name>
    <name evidence="3" type="ORF">DFSSTS7063_02464</name>
</gene>
<name>A0A564UDJ8_9FIRM</name>
<dbReference type="InterPro" id="IPR022029">
    <property type="entry name" value="YoaR-like_PG-bd"/>
</dbReference>
<evidence type="ECO:0000256" key="1">
    <source>
        <dbReference type="ARBA" id="ARBA00022729"/>
    </source>
</evidence>
<dbReference type="InterPro" id="IPR011098">
    <property type="entry name" value="G5_dom"/>
</dbReference>
<reference evidence="3 4" key="1">
    <citation type="submission" date="2019-07" db="EMBL/GenBank/DDBJ databases">
        <authorList>
            <person name="Hibberd C M."/>
            <person name="Gehrig L. J."/>
            <person name="Chang H.-W."/>
            <person name="Venkatesh S."/>
        </authorList>
    </citation>
    <scope>NUCLEOTIDE SEQUENCE [LARGE SCALE GENOMIC DNA]</scope>
    <source>
        <strain evidence="3">Dorea_formicigenerans_SSTS_Bg7063</strain>
    </source>
</reference>
<dbReference type="InterPro" id="IPR007391">
    <property type="entry name" value="Vancomycin_resist_VanW"/>
</dbReference>
<sequence length="505" mass="55609">MARRRRRRMTRKQARMRRRRIRIAGFCLAGCILIFGIVCGAFHHYVSQFPEDKIAENIYVGTVDLSGLSKKEALEKLAGQKKADQKQTVSLTVEGQKAEATLEECGFDYADVKANVKAAMDYGKSGGLFGRYKSLRKLSKEKVVLSPEYTLDQKAAENILEERAVPFAKHAQNATITKSGSGLQINKEEIGETVDKSGTIKAIKKHLNDSWDHGSFAMKAKVKEEQPSVTEADLSTIQDELGSFSTDAGGGERWKNLKNGVEKLNGTVVMPGEQISVHDVTAPYDEEHGYVQAGSYENGQVVDTYGGGICQVSTTLYNAVLFSELKVVKRYPHSMLVSYVPPSRDAAIAGDTKDFVFENNYDTPIYIFGEIDDDNQLCFAIYGKETRDKTRKIEFESEEVSTEEPGVKYKADAELALGEMEVTGSAHTGKEVKLWKIVYENGKQVSKDVINESTYSKADKTISVGIKTKNSSAAAVVKEAVSTQDKAKIQAAISEASSMESSSEQ</sequence>
<protein>
    <submittedName>
        <fullName evidence="3">Vancomycin B-type resistance protein VanW</fullName>
    </submittedName>
</protein>
<dbReference type="AlphaFoldDB" id="A0A564UDJ8"/>
<dbReference type="InterPro" id="IPR052913">
    <property type="entry name" value="Glycopeptide_resist_protein"/>
</dbReference>
<dbReference type="PANTHER" id="PTHR35788">
    <property type="entry name" value="EXPORTED PROTEIN-RELATED"/>
    <property type="match status" value="1"/>
</dbReference>
<evidence type="ECO:0000259" key="2">
    <source>
        <dbReference type="PROSITE" id="PS51109"/>
    </source>
</evidence>